<dbReference type="GO" id="GO:0005737">
    <property type="term" value="C:cytoplasm"/>
    <property type="evidence" value="ECO:0007669"/>
    <property type="project" value="TreeGrafter"/>
</dbReference>
<proteinExistence type="predicted"/>
<keyword evidence="6" id="KW-1185">Reference proteome</keyword>
<dbReference type="SUPFAM" id="SSF50199">
    <property type="entry name" value="Staphylococcal nuclease"/>
    <property type="match status" value="1"/>
</dbReference>
<dbReference type="SMART" id="SM00318">
    <property type="entry name" value="SNc"/>
    <property type="match status" value="1"/>
</dbReference>
<gene>
    <name evidence="5" type="ORF">FV139_11275</name>
</gene>
<dbReference type="PROSITE" id="PS50830">
    <property type="entry name" value="TNASE_3"/>
    <property type="match status" value="1"/>
</dbReference>
<dbReference type="AlphaFoldDB" id="A0A5C9A4N3"/>
<dbReference type="InterPro" id="IPR016071">
    <property type="entry name" value="Staphylococal_nuclease_OB-fold"/>
</dbReference>
<organism evidence="5 6">
    <name type="scientific">Parahaliea maris</name>
    <dbReference type="NCBI Taxonomy" id="2716870"/>
    <lineage>
        <taxon>Bacteria</taxon>
        <taxon>Pseudomonadati</taxon>
        <taxon>Pseudomonadota</taxon>
        <taxon>Gammaproteobacteria</taxon>
        <taxon>Cellvibrionales</taxon>
        <taxon>Halieaceae</taxon>
        <taxon>Parahaliea</taxon>
    </lineage>
</organism>
<dbReference type="PANTHER" id="PTHR12302:SF3">
    <property type="entry name" value="SERINE_THREONINE-PROTEIN KINASE 31"/>
    <property type="match status" value="1"/>
</dbReference>
<sequence>MNGKLLWLSVGLVLLGGCSSTPEVTPSTTEEPPRLLQVGVTRVVEGDILQVVDSEERTHTIRLRGVDAPEPDQPYGEGARRCLEELVLGRSVLLSANMRPLNDMLVSEVYLRATPVSKLLVHKGCAWWDQQSAPYDLRLGHIENSARQARRGLWVDRSPVAPWEWRAGSGRP</sequence>
<dbReference type="GO" id="GO:0004519">
    <property type="term" value="F:endonuclease activity"/>
    <property type="evidence" value="ECO:0007669"/>
    <property type="project" value="UniProtKB-KW"/>
</dbReference>
<dbReference type="RefSeq" id="WP_148068513.1">
    <property type="nucleotide sequence ID" value="NZ_VRZA01000003.1"/>
</dbReference>
<dbReference type="GO" id="GO:0016787">
    <property type="term" value="F:hydrolase activity"/>
    <property type="evidence" value="ECO:0007669"/>
    <property type="project" value="UniProtKB-KW"/>
</dbReference>
<evidence type="ECO:0000256" key="1">
    <source>
        <dbReference type="ARBA" id="ARBA00022722"/>
    </source>
</evidence>
<dbReference type="EMBL" id="VRZA01000003">
    <property type="protein sequence ID" value="TXS94171.1"/>
    <property type="molecule type" value="Genomic_DNA"/>
</dbReference>
<reference evidence="5 6" key="1">
    <citation type="submission" date="2019-08" db="EMBL/GenBank/DDBJ databases">
        <title>Parahaliea maris sp. nov., isolated from the surface seawater.</title>
        <authorList>
            <person name="Liu Y."/>
        </authorList>
    </citation>
    <scope>NUCLEOTIDE SEQUENCE [LARGE SCALE GENOMIC DNA]</scope>
    <source>
        <strain evidence="5 6">HSLHS9</strain>
    </source>
</reference>
<evidence type="ECO:0000259" key="4">
    <source>
        <dbReference type="PROSITE" id="PS50830"/>
    </source>
</evidence>
<dbReference type="InterPro" id="IPR035437">
    <property type="entry name" value="SNase_OB-fold_sf"/>
</dbReference>
<accession>A0A5C9A4N3</accession>
<feature type="domain" description="TNase-like" evidence="4">
    <location>
        <begin position="34"/>
        <end position="156"/>
    </location>
</feature>
<name>A0A5C9A4N3_9GAMM</name>
<evidence type="ECO:0000256" key="2">
    <source>
        <dbReference type="ARBA" id="ARBA00022759"/>
    </source>
</evidence>
<dbReference type="PROSITE" id="PS51257">
    <property type="entry name" value="PROKAR_LIPOPROTEIN"/>
    <property type="match status" value="1"/>
</dbReference>
<dbReference type="PANTHER" id="PTHR12302">
    <property type="entry name" value="EBNA2 BINDING PROTEIN P100"/>
    <property type="match status" value="1"/>
</dbReference>
<dbReference type="Pfam" id="PF00565">
    <property type="entry name" value="SNase"/>
    <property type="match status" value="1"/>
</dbReference>
<keyword evidence="3" id="KW-0378">Hydrolase</keyword>
<dbReference type="Proteomes" id="UP000321039">
    <property type="component" value="Unassembled WGS sequence"/>
</dbReference>
<comment type="caution">
    <text evidence="5">The sequence shown here is derived from an EMBL/GenBank/DDBJ whole genome shotgun (WGS) entry which is preliminary data.</text>
</comment>
<keyword evidence="1" id="KW-0540">Nuclease</keyword>
<evidence type="ECO:0000256" key="3">
    <source>
        <dbReference type="ARBA" id="ARBA00022801"/>
    </source>
</evidence>
<dbReference type="Gene3D" id="2.40.50.90">
    <property type="match status" value="1"/>
</dbReference>
<protein>
    <recommendedName>
        <fullName evidence="4">TNase-like domain-containing protein</fullName>
    </recommendedName>
</protein>
<evidence type="ECO:0000313" key="6">
    <source>
        <dbReference type="Proteomes" id="UP000321039"/>
    </source>
</evidence>
<evidence type="ECO:0000313" key="5">
    <source>
        <dbReference type="EMBL" id="TXS94171.1"/>
    </source>
</evidence>
<keyword evidence="2" id="KW-0255">Endonuclease</keyword>